<keyword evidence="4 6" id="KW-1133">Transmembrane helix</keyword>
<evidence type="ECO:0000256" key="2">
    <source>
        <dbReference type="ARBA" id="ARBA00006193"/>
    </source>
</evidence>
<name>L9JKB9_TUPCH</name>
<keyword evidence="8" id="KW-1185">Reference proteome</keyword>
<evidence type="ECO:0000256" key="4">
    <source>
        <dbReference type="ARBA" id="ARBA00022989"/>
    </source>
</evidence>
<dbReference type="AlphaFoldDB" id="L9JKB9"/>
<sequence>MLSSLCMMTCPRTCTRILGLSLGTAALFAAGANMALLFPDWDVTYLWRGLIGRHAMLGTGFWGGGIMVLTAAALISLMGWRYSCFSESGPCRSRFVDVWNNATTSDCSLDERVQFLISTNSKMLTALLSSGLALLGALICFVTSGVALKDGPFCKFDVSSFNQTQAWKYGYPFKDLRNRNYLYDHSLWTSVCLEPSKAVVWHVSFFSALLCVSLLQLLLVAIHFINSFLSLFCSLCEK</sequence>
<dbReference type="FunCoup" id="L9JKB9">
    <property type="interactions" value="18"/>
</dbReference>
<dbReference type="PANTHER" id="PTHR14198:SF22">
    <property type="entry name" value="TRANSMEMBRANE 4 L6 FAMILY MEMBER 19"/>
    <property type="match status" value="1"/>
</dbReference>
<gene>
    <name evidence="7" type="ORF">TREES_T100021780</name>
</gene>
<evidence type="ECO:0000256" key="1">
    <source>
        <dbReference type="ARBA" id="ARBA00004141"/>
    </source>
</evidence>
<dbReference type="InParanoid" id="L9JKB9"/>
<evidence type="ECO:0000256" key="6">
    <source>
        <dbReference type="SAM" id="Phobius"/>
    </source>
</evidence>
<dbReference type="EMBL" id="KB320975">
    <property type="protein sequence ID" value="ELW50956.1"/>
    <property type="molecule type" value="Genomic_DNA"/>
</dbReference>
<keyword evidence="5 6" id="KW-0472">Membrane</keyword>
<feature type="transmembrane region" description="Helical" evidence="6">
    <location>
        <begin position="205"/>
        <end position="232"/>
    </location>
</feature>
<reference evidence="8" key="2">
    <citation type="journal article" date="2013" name="Nat. Commun.">
        <title>Genome of the Chinese tree shrew.</title>
        <authorList>
            <person name="Fan Y."/>
            <person name="Huang Z.Y."/>
            <person name="Cao C.C."/>
            <person name="Chen C.S."/>
            <person name="Chen Y.X."/>
            <person name="Fan D.D."/>
            <person name="He J."/>
            <person name="Hou H.L."/>
            <person name="Hu L."/>
            <person name="Hu X.T."/>
            <person name="Jiang X.T."/>
            <person name="Lai R."/>
            <person name="Lang Y.S."/>
            <person name="Liang B."/>
            <person name="Liao S.G."/>
            <person name="Mu D."/>
            <person name="Ma Y.Y."/>
            <person name="Niu Y.Y."/>
            <person name="Sun X.Q."/>
            <person name="Xia J.Q."/>
            <person name="Xiao J."/>
            <person name="Xiong Z.Q."/>
            <person name="Xu L."/>
            <person name="Yang L."/>
            <person name="Zhang Y."/>
            <person name="Zhao W."/>
            <person name="Zhao X.D."/>
            <person name="Zheng Y.T."/>
            <person name="Zhou J.M."/>
            <person name="Zhu Y.B."/>
            <person name="Zhang G.J."/>
            <person name="Wang J."/>
            <person name="Yao Y.G."/>
        </authorList>
    </citation>
    <scope>NUCLEOTIDE SEQUENCE [LARGE SCALE GENOMIC DNA]</scope>
</reference>
<dbReference type="STRING" id="246437.L9JKB9"/>
<keyword evidence="3 6" id="KW-0812">Transmembrane</keyword>
<protein>
    <submittedName>
        <fullName evidence="7">Transmembrane 4 L6 family member 19</fullName>
    </submittedName>
</protein>
<evidence type="ECO:0000313" key="8">
    <source>
        <dbReference type="Proteomes" id="UP000011518"/>
    </source>
</evidence>
<evidence type="ECO:0000313" key="7">
    <source>
        <dbReference type="EMBL" id="ELW50956.1"/>
    </source>
</evidence>
<evidence type="ECO:0000256" key="5">
    <source>
        <dbReference type="ARBA" id="ARBA00023136"/>
    </source>
</evidence>
<comment type="subcellular location">
    <subcellularLocation>
        <location evidence="1">Membrane</location>
        <topology evidence="1">Multi-pass membrane protein</topology>
    </subcellularLocation>
</comment>
<accession>L9JKB9</accession>
<dbReference type="PANTHER" id="PTHR14198">
    <property type="entry name" value="TRANSMEMBRANE 4 L6 FAMILY MEMBER 1-RELATED"/>
    <property type="match status" value="1"/>
</dbReference>
<comment type="similarity">
    <text evidence="2">Belongs to the L6 tetraspanin family.</text>
</comment>
<organism evidence="7 8">
    <name type="scientific">Tupaia chinensis</name>
    <name type="common">Chinese tree shrew</name>
    <name type="synonym">Tupaia belangeri chinensis</name>
    <dbReference type="NCBI Taxonomy" id="246437"/>
    <lineage>
        <taxon>Eukaryota</taxon>
        <taxon>Metazoa</taxon>
        <taxon>Chordata</taxon>
        <taxon>Craniata</taxon>
        <taxon>Vertebrata</taxon>
        <taxon>Euteleostomi</taxon>
        <taxon>Mammalia</taxon>
        <taxon>Eutheria</taxon>
        <taxon>Euarchontoglires</taxon>
        <taxon>Scandentia</taxon>
        <taxon>Tupaiidae</taxon>
        <taxon>Tupaia</taxon>
    </lineage>
</organism>
<feature type="transmembrane region" description="Helical" evidence="6">
    <location>
        <begin position="124"/>
        <end position="148"/>
    </location>
</feature>
<proteinExistence type="inferred from homology"/>
<reference evidence="8" key="1">
    <citation type="submission" date="2012-07" db="EMBL/GenBank/DDBJ databases">
        <title>Genome of the Chinese tree shrew, a rising model animal genetically related to primates.</title>
        <authorList>
            <person name="Zhang G."/>
            <person name="Fan Y."/>
            <person name="Yao Y."/>
            <person name="Huang Z."/>
        </authorList>
    </citation>
    <scope>NUCLEOTIDE SEQUENCE [LARGE SCALE GENOMIC DNA]</scope>
</reference>
<feature type="transmembrane region" description="Helical" evidence="6">
    <location>
        <begin position="61"/>
        <end position="80"/>
    </location>
</feature>
<dbReference type="GO" id="GO:0016020">
    <property type="term" value="C:membrane"/>
    <property type="evidence" value="ECO:0007669"/>
    <property type="project" value="UniProtKB-SubCell"/>
</dbReference>
<evidence type="ECO:0000256" key="3">
    <source>
        <dbReference type="ARBA" id="ARBA00022692"/>
    </source>
</evidence>
<dbReference type="InterPro" id="IPR008661">
    <property type="entry name" value="L6_membrane"/>
</dbReference>
<dbReference type="Pfam" id="PF05805">
    <property type="entry name" value="L6_membrane"/>
    <property type="match status" value="1"/>
</dbReference>
<dbReference type="Proteomes" id="UP000011518">
    <property type="component" value="Unassembled WGS sequence"/>
</dbReference>